<dbReference type="RefSeq" id="WP_093317898.1">
    <property type="nucleotide sequence ID" value="NZ_FOHV01000004.1"/>
</dbReference>
<dbReference type="PANTHER" id="PTHR43875">
    <property type="entry name" value="MALTODEXTRIN IMPORT ATP-BINDING PROTEIN MSMX"/>
    <property type="match status" value="1"/>
</dbReference>
<dbReference type="Pfam" id="PF17912">
    <property type="entry name" value="OB_MalK"/>
    <property type="match status" value="1"/>
</dbReference>
<evidence type="ECO:0000256" key="2">
    <source>
        <dbReference type="ARBA" id="ARBA00022741"/>
    </source>
</evidence>
<evidence type="ECO:0000256" key="3">
    <source>
        <dbReference type="ARBA" id="ARBA00022840"/>
    </source>
</evidence>
<dbReference type="InterPro" id="IPR027417">
    <property type="entry name" value="P-loop_NTPase"/>
</dbReference>
<evidence type="ECO:0000256" key="1">
    <source>
        <dbReference type="ARBA" id="ARBA00022448"/>
    </source>
</evidence>
<dbReference type="Gene3D" id="2.40.50.140">
    <property type="entry name" value="Nucleic acid-binding proteins"/>
    <property type="match status" value="1"/>
</dbReference>
<dbReference type="InterPro" id="IPR040582">
    <property type="entry name" value="OB_MalK-like"/>
</dbReference>
<gene>
    <name evidence="5" type="ORF">SAMN02583745_00742</name>
</gene>
<dbReference type="SUPFAM" id="SSF50331">
    <property type="entry name" value="MOP-like"/>
    <property type="match status" value="1"/>
</dbReference>
<dbReference type="InterPro" id="IPR017871">
    <property type="entry name" value="ABC_transporter-like_CS"/>
</dbReference>
<accession>A0A1H9ZWT7</accession>
<dbReference type="InterPro" id="IPR012340">
    <property type="entry name" value="NA-bd_OB-fold"/>
</dbReference>
<dbReference type="PANTHER" id="PTHR43875:SF14">
    <property type="entry name" value="ABC TRANSPORTER ATP-BINDING PROTEIN"/>
    <property type="match status" value="1"/>
</dbReference>
<dbReference type="InterPro" id="IPR003593">
    <property type="entry name" value="AAA+_ATPase"/>
</dbReference>
<dbReference type="AlphaFoldDB" id="A0A1H9ZWT7"/>
<organism evidence="5 6">
    <name type="scientific">Thorsellia anophelis DSM 18579</name>
    <dbReference type="NCBI Taxonomy" id="1123402"/>
    <lineage>
        <taxon>Bacteria</taxon>
        <taxon>Pseudomonadati</taxon>
        <taxon>Pseudomonadota</taxon>
        <taxon>Gammaproteobacteria</taxon>
        <taxon>Enterobacterales</taxon>
        <taxon>Thorselliaceae</taxon>
        <taxon>Thorsellia</taxon>
    </lineage>
</organism>
<proteinExistence type="predicted"/>
<name>A0A1H9ZWT7_9GAMM</name>
<dbReference type="EMBL" id="FOHV01000004">
    <property type="protein sequence ID" value="SES86215.1"/>
    <property type="molecule type" value="Genomic_DNA"/>
</dbReference>
<dbReference type="GO" id="GO:0008643">
    <property type="term" value="P:carbohydrate transport"/>
    <property type="evidence" value="ECO:0007669"/>
    <property type="project" value="InterPro"/>
</dbReference>
<dbReference type="GO" id="GO:0016887">
    <property type="term" value="F:ATP hydrolysis activity"/>
    <property type="evidence" value="ECO:0007669"/>
    <property type="project" value="InterPro"/>
</dbReference>
<dbReference type="Gene3D" id="2.40.50.100">
    <property type="match status" value="2"/>
</dbReference>
<protein>
    <submittedName>
        <fullName evidence="5">Carbohydrate ABC transporter ATP-binding protein, CUT1 family (TC 3.A.1.1.-)</fullName>
    </submittedName>
</protein>
<evidence type="ECO:0000259" key="4">
    <source>
        <dbReference type="PROSITE" id="PS50893"/>
    </source>
</evidence>
<dbReference type="SUPFAM" id="SSF52540">
    <property type="entry name" value="P-loop containing nucleoside triphosphate hydrolases"/>
    <property type="match status" value="1"/>
</dbReference>
<reference evidence="6" key="1">
    <citation type="submission" date="2016-10" db="EMBL/GenBank/DDBJ databases">
        <authorList>
            <person name="Varghese N."/>
            <person name="Submissions S."/>
        </authorList>
    </citation>
    <scope>NUCLEOTIDE SEQUENCE [LARGE SCALE GENOMIC DNA]</scope>
    <source>
        <strain evidence="6">DSM 18579</strain>
    </source>
</reference>
<feature type="domain" description="ABC transporter" evidence="4">
    <location>
        <begin position="4"/>
        <end position="234"/>
    </location>
</feature>
<sequence>MSSLTLSHIEKQFGQTHILHDISISIEKGEFLVLVGPSGCGKSTLMNIIAGLEPPTSGQVKLGNRDITEVQPAERNVSMVFQSYALYPNMTVRDNIAFPLEMRKIPKLERIAKVNEVAKLLQIEHLLDRKPKQLSGGQRQRVAIGRALVREPELYLFDEPLSNLDAQLRVDMRIEIKKLHQRLNASIVYVTHDQIEAMTLATRIAVMKGGVLQQLGTPYEVYNEPANTFVASFMGSPRMNLIESTIIEMNQALHISVTPLASAESSAMVHPEAVVFKIPENRISPVLKSYIGKPILAGIRAEAIILADSNGANRPTSEGSLSNDNLINQTTVHENNPKAKDSMFEFTGRVEMLETTGADTFGIVLINGQPLSVRLEPNVDLKIGQTARFTLDLSNLVCFDPQSTSKI</sequence>
<keyword evidence="6" id="KW-1185">Reference proteome</keyword>
<dbReference type="InterPro" id="IPR008995">
    <property type="entry name" value="Mo/tungstate-bd_C_term_dom"/>
</dbReference>
<dbReference type="InterPro" id="IPR047641">
    <property type="entry name" value="ABC_transpr_MalK/UgpC-like"/>
</dbReference>
<dbReference type="STRING" id="1123402.SAMN02583745_00742"/>
<dbReference type="PROSITE" id="PS00211">
    <property type="entry name" value="ABC_TRANSPORTER_1"/>
    <property type="match status" value="1"/>
</dbReference>
<keyword evidence="2" id="KW-0547">Nucleotide-binding</keyword>
<dbReference type="GO" id="GO:0055052">
    <property type="term" value="C:ATP-binding cassette (ABC) transporter complex, substrate-binding subunit-containing"/>
    <property type="evidence" value="ECO:0007669"/>
    <property type="project" value="TreeGrafter"/>
</dbReference>
<evidence type="ECO:0000313" key="5">
    <source>
        <dbReference type="EMBL" id="SES86215.1"/>
    </source>
</evidence>
<dbReference type="Pfam" id="PF00005">
    <property type="entry name" value="ABC_tran"/>
    <property type="match status" value="1"/>
</dbReference>
<keyword evidence="3 5" id="KW-0067">ATP-binding</keyword>
<dbReference type="Proteomes" id="UP000242642">
    <property type="component" value="Unassembled WGS sequence"/>
</dbReference>
<dbReference type="InterPro" id="IPR003439">
    <property type="entry name" value="ABC_transporter-like_ATP-bd"/>
</dbReference>
<dbReference type="CDD" id="cd03301">
    <property type="entry name" value="ABC_MalK_N"/>
    <property type="match status" value="1"/>
</dbReference>
<dbReference type="SMART" id="SM00382">
    <property type="entry name" value="AAA"/>
    <property type="match status" value="1"/>
</dbReference>
<dbReference type="GO" id="GO:0140359">
    <property type="term" value="F:ABC-type transporter activity"/>
    <property type="evidence" value="ECO:0007669"/>
    <property type="project" value="InterPro"/>
</dbReference>
<dbReference type="GO" id="GO:0005524">
    <property type="term" value="F:ATP binding"/>
    <property type="evidence" value="ECO:0007669"/>
    <property type="project" value="UniProtKB-KW"/>
</dbReference>
<evidence type="ECO:0000313" key="6">
    <source>
        <dbReference type="Proteomes" id="UP000242642"/>
    </source>
</evidence>
<keyword evidence="1" id="KW-0813">Transport</keyword>
<dbReference type="Gene3D" id="3.40.50.300">
    <property type="entry name" value="P-loop containing nucleotide triphosphate hydrolases"/>
    <property type="match status" value="1"/>
</dbReference>
<dbReference type="InterPro" id="IPR015855">
    <property type="entry name" value="ABC_transpr_MalK-like"/>
</dbReference>
<dbReference type="OrthoDB" id="9802264at2"/>
<dbReference type="PROSITE" id="PS50893">
    <property type="entry name" value="ABC_TRANSPORTER_2"/>
    <property type="match status" value="1"/>
</dbReference>
<dbReference type="FunFam" id="3.40.50.300:FF:000042">
    <property type="entry name" value="Maltose/maltodextrin ABC transporter, ATP-binding protein"/>
    <property type="match status" value="1"/>
</dbReference>